<dbReference type="AlphaFoldDB" id="A0A858XP79"/>
<evidence type="ECO:0000313" key="1">
    <source>
        <dbReference type="EMBL" id="QJR77368.1"/>
    </source>
</evidence>
<evidence type="ECO:0000313" key="2">
    <source>
        <dbReference type="Proteomes" id="UP000500949"/>
    </source>
</evidence>
<accession>A0A858XP79</accession>
<dbReference type="EMBL" id="CP046176">
    <property type="protein sequence ID" value="QJR77368.1"/>
    <property type="molecule type" value="Genomic_DNA"/>
</dbReference>
<protein>
    <submittedName>
        <fullName evidence="1">Uncharacterized protein</fullName>
    </submittedName>
</protein>
<dbReference type="Proteomes" id="UP000500949">
    <property type="component" value="Chromosome"/>
</dbReference>
<organism evidence="1 2">
    <name type="scientific">Phocaeicola dorei</name>
    <dbReference type="NCBI Taxonomy" id="357276"/>
    <lineage>
        <taxon>Bacteria</taxon>
        <taxon>Pseudomonadati</taxon>
        <taxon>Bacteroidota</taxon>
        <taxon>Bacteroidia</taxon>
        <taxon>Bacteroidales</taxon>
        <taxon>Bacteroidaceae</taxon>
        <taxon>Phocaeicola</taxon>
    </lineage>
</organism>
<sequence length="543" mass="64051">MKWACKNTLGIYKYTIDIENLLSPVYHLILDLIRERYPNLQFHEWGGEVFDIAKVTGRTQVADDVSEESFLVLLSGYLEDYLYEQSNLLENIGVLLLYRTKRFFIAQAKTKMQPLLINWIKKSGIIDNFFELISNLEINNIREPLAKLMNDQYFGNSIRIIELDLKGSFVPKKIIEKYEELPIDEEAIWLCDNWKTKIGLEETSQYSEVSFPNSDSFGIAMGDWVLPTEYVDHIVKSEYSTEYFWIMLNDVYAHRNNRISKYRDKCSRFANALRETEFANLMTKLRYNLYLSKDDMEKHEEFKEFFEEVYNIERFKKEINHVLFTGSHVAEQVGNKQTMFGLYKTVKDNTEFNLRAWINVETDNSQKLTTSNGEEKVEIKTVYALKPYYSYYFCKDYFEDMFEDMLTESGITSLSNFELYKSDDPKNCFIEIDKMVKKTDGSLVYIETKTTLNRYNIEDTLNEVAKFHQIMINSYPNVQMKYLLVSLYYNETVEDGFSYFTNAEGSSVKDFKIPIARYNGIDLHCIVEPEYAKLKTKMEQLLK</sequence>
<proteinExistence type="predicted"/>
<dbReference type="RefSeq" id="WP_007833349.1">
    <property type="nucleotide sequence ID" value="NZ_CP046176.1"/>
</dbReference>
<dbReference type="GeneID" id="93447744"/>
<name>A0A858XP79_9BACT</name>
<gene>
    <name evidence="1" type="ORF">GKD17_13760</name>
</gene>
<reference evidence="1 2" key="1">
    <citation type="submission" date="2019-11" db="EMBL/GenBank/DDBJ databases">
        <title>Complete genome sequence of Bacteroides dorei DSM 17855.</title>
        <authorList>
            <person name="Russell J.T."/>
        </authorList>
    </citation>
    <scope>NUCLEOTIDE SEQUENCE [LARGE SCALE GENOMIC DNA]</scope>
    <source>
        <strain evidence="1 2">DSM 17855</strain>
    </source>
</reference>